<comment type="caution">
    <text evidence="1">The sequence shown here is derived from an EMBL/GenBank/DDBJ whole genome shotgun (WGS) entry which is preliminary data.</text>
</comment>
<protein>
    <submittedName>
        <fullName evidence="1">CML1 protein</fullName>
    </submittedName>
</protein>
<organism evidence="1 2">
    <name type="scientific">Symbiodinium pilosum</name>
    <name type="common">Dinoflagellate</name>
    <dbReference type="NCBI Taxonomy" id="2952"/>
    <lineage>
        <taxon>Eukaryota</taxon>
        <taxon>Sar</taxon>
        <taxon>Alveolata</taxon>
        <taxon>Dinophyceae</taxon>
        <taxon>Suessiales</taxon>
        <taxon>Symbiodiniaceae</taxon>
        <taxon>Symbiodinium</taxon>
    </lineage>
</organism>
<dbReference type="AlphaFoldDB" id="A0A812JKL2"/>
<accession>A0A812JKL2</accession>
<evidence type="ECO:0000313" key="1">
    <source>
        <dbReference type="EMBL" id="CAE7209660.1"/>
    </source>
</evidence>
<name>A0A812JKL2_SYMPI</name>
<dbReference type="Gene3D" id="2.60.120.620">
    <property type="entry name" value="q2cbj1_9rhob like domain"/>
    <property type="match status" value="1"/>
</dbReference>
<dbReference type="Proteomes" id="UP000649617">
    <property type="component" value="Unassembled WGS sequence"/>
</dbReference>
<sequence length="127" mass="14401">MDEQSREVFETIAGFWGLSHEQPRDKYVVLDICGEGQSPHVDHINLEDLADYNLDFLDLESQSSPPQNSRRVVPTISVILYFNAVGGIRFPHAQDCGTIAAERGRIVMFQNYNDSQRPDHDPLAAHY</sequence>
<dbReference type="OrthoDB" id="417324at2759"/>
<proteinExistence type="predicted"/>
<evidence type="ECO:0000313" key="2">
    <source>
        <dbReference type="Proteomes" id="UP000649617"/>
    </source>
</evidence>
<feature type="non-terminal residue" evidence="1">
    <location>
        <position position="1"/>
    </location>
</feature>
<dbReference type="EMBL" id="CAJNIZ010002352">
    <property type="protein sequence ID" value="CAE7209660.1"/>
    <property type="molecule type" value="Genomic_DNA"/>
</dbReference>
<reference evidence="1" key="1">
    <citation type="submission" date="2021-02" db="EMBL/GenBank/DDBJ databases">
        <authorList>
            <person name="Dougan E. K."/>
            <person name="Rhodes N."/>
            <person name="Thang M."/>
            <person name="Chan C."/>
        </authorList>
    </citation>
    <scope>NUCLEOTIDE SEQUENCE</scope>
</reference>
<gene>
    <name evidence="1" type="primary">CML1</name>
    <name evidence="1" type="ORF">SPIL2461_LOCUS2221</name>
</gene>
<keyword evidence="2" id="KW-1185">Reference proteome</keyword>